<feature type="domain" description="DHHA1" evidence="1">
    <location>
        <begin position="228"/>
        <end position="320"/>
    </location>
</feature>
<dbReference type="InterPro" id="IPR003156">
    <property type="entry name" value="DHHA1_dom"/>
</dbReference>
<accession>A0A975HIT7</accession>
<reference evidence="2" key="1">
    <citation type="submission" date="2021-03" db="EMBL/GenBank/DDBJ databases">
        <title>Description of Psychrosphaera ytuae sp. nov. isolated from deep sea sediment of South China Sea.</title>
        <authorList>
            <person name="Zhang J."/>
            <person name="Xu X.-D."/>
        </authorList>
    </citation>
    <scope>NUCLEOTIDE SEQUENCE</scope>
    <source>
        <strain evidence="2">MTZ26</strain>
    </source>
</reference>
<dbReference type="KEGG" id="psym:J1N51_03815"/>
<keyword evidence="3" id="KW-1185">Reference proteome</keyword>
<gene>
    <name evidence="2" type="ORF">J1N51_03815</name>
</gene>
<protein>
    <submittedName>
        <fullName evidence="2">DHH family phosphoesterase</fullName>
    </submittedName>
</protein>
<evidence type="ECO:0000313" key="2">
    <source>
        <dbReference type="EMBL" id="QTH64606.1"/>
    </source>
</evidence>
<name>A0A975HIT7_9GAMM</name>
<dbReference type="Pfam" id="PF02272">
    <property type="entry name" value="DHHA1"/>
    <property type="match status" value="1"/>
</dbReference>
<dbReference type="EMBL" id="CP072110">
    <property type="protein sequence ID" value="QTH64606.1"/>
    <property type="molecule type" value="Genomic_DNA"/>
</dbReference>
<proteinExistence type="predicted"/>
<evidence type="ECO:0000259" key="1">
    <source>
        <dbReference type="Pfam" id="PF02272"/>
    </source>
</evidence>
<dbReference type="GO" id="GO:0003676">
    <property type="term" value="F:nucleic acid binding"/>
    <property type="evidence" value="ECO:0007669"/>
    <property type="project" value="InterPro"/>
</dbReference>
<sequence length="322" mass="35486">MNYDVFNGDADGILALVQWRLAYPEENQLITGIKRDISLLKRIPIENIDKTSTVTVFDISMEKNIEALECILQRGAKVVYADHHRPGEIPQSSQLDAHIDLSADTCSALIVDQLLNGKFHYWAIAAAYGDNLVDVADKLARKAGLSDSEANLLKEFGTLINYNGYGAQTDDLTYHPADLFRLLVKESNPFDIIGQTGSPYDVLKTAFESDFKQAESAEVIHESSVCLAVQLADEPWSRRISGTFGNHLANQNPERAHLVITEVDNQHVLVSLRAPLHNKAHAGDICSQFDTGGGRAGAAGINKLPKEKLTELIRSVESTYQK</sequence>
<organism evidence="2 3">
    <name type="scientific">Psychrosphaera ytuae</name>
    <dbReference type="NCBI Taxonomy" id="2820710"/>
    <lineage>
        <taxon>Bacteria</taxon>
        <taxon>Pseudomonadati</taxon>
        <taxon>Pseudomonadota</taxon>
        <taxon>Gammaproteobacteria</taxon>
        <taxon>Alteromonadales</taxon>
        <taxon>Pseudoalteromonadaceae</taxon>
        <taxon>Psychrosphaera</taxon>
    </lineage>
</organism>
<dbReference type="SUPFAM" id="SSF64182">
    <property type="entry name" value="DHH phosphoesterases"/>
    <property type="match status" value="1"/>
</dbReference>
<evidence type="ECO:0000313" key="3">
    <source>
        <dbReference type="Proteomes" id="UP000682739"/>
    </source>
</evidence>
<dbReference type="InterPro" id="IPR038763">
    <property type="entry name" value="DHH_sf"/>
</dbReference>
<dbReference type="Proteomes" id="UP000682739">
    <property type="component" value="Chromosome"/>
</dbReference>
<dbReference type="AlphaFoldDB" id="A0A975HIT7"/>
<dbReference type="RefSeq" id="WP_208832660.1">
    <property type="nucleotide sequence ID" value="NZ_CP072110.1"/>
</dbReference>